<evidence type="ECO:0000313" key="12">
    <source>
        <dbReference type="Proteomes" id="UP000267408"/>
    </source>
</evidence>
<feature type="transmembrane region" description="Helical" evidence="6">
    <location>
        <begin position="157"/>
        <end position="177"/>
    </location>
</feature>
<protein>
    <submittedName>
        <fullName evidence="10">Osmoprotectant transport system permease protein</fullName>
    </submittedName>
</protein>
<evidence type="ECO:0000256" key="7">
    <source>
        <dbReference type="SAM" id="MobiDB-lite"/>
    </source>
</evidence>
<organism evidence="10 11">
    <name type="scientific">Kitasatospora cineracea</name>
    <dbReference type="NCBI Taxonomy" id="88074"/>
    <lineage>
        <taxon>Bacteria</taxon>
        <taxon>Bacillati</taxon>
        <taxon>Actinomycetota</taxon>
        <taxon>Actinomycetes</taxon>
        <taxon>Kitasatosporales</taxon>
        <taxon>Streptomycetaceae</taxon>
        <taxon>Kitasatospora</taxon>
    </lineage>
</organism>
<evidence type="ECO:0000313" key="11">
    <source>
        <dbReference type="Proteomes" id="UP000266906"/>
    </source>
</evidence>
<dbReference type="GO" id="GO:0055085">
    <property type="term" value="P:transmembrane transport"/>
    <property type="evidence" value="ECO:0007669"/>
    <property type="project" value="InterPro"/>
</dbReference>
<comment type="subcellular location">
    <subcellularLocation>
        <location evidence="6">Cell membrane</location>
        <topology evidence="6">Multi-pass membrane protein</topology>
    </subcellularLocation>
    <subcellularLocation>
        <location evidence="1">Membrane</location>
        <topology evidence="1">Multi-pass membrane protein</topology>
    </subcellularLocation>
</comment>
<dbReference type="PANTHER" id="PTHR30177:SF33">
    <property type="entry name" value="POSSIBLE OSMOPROTECTANT (GLYCINE BETAINE_CARNITINE_CHOLINE_L-PROLINE) TRANSPORT INTEGRAL MEMBRANE PROTEIN ABC TRANSPORTER PROZ"/>
    <property type="match status" value="1"/>
</dbReference>
<feature type="transmembrane region" description="Helical" evidence="6">
    <location>
        <begin position="189"/>
        <end position="210"/>
    </location>
</feature>
<dbReference type="InterPro" id="IPR000515">
    <property type="entry name" value="MetI-like"/>
</dbReference>
<dbReference type="PANTHER" id="PTHR30177">
    <property type="entry name" value="GLYCINE BETAINE/L-PROLINE TRANSPORT SYSTEM PERMEASE PROTEIN PROW"/>
    <property type="match status" value="1"/>
</dbReference>
<keyword evidence="5 6" id="KW-0472">Membrane</keyword>
<keyword evidence="2 6" id="KW-0813">Transport</keyword>
<dbReference type="EMBL" id="RJVJ01000002">
    <property type="protein sequence ID" value="ROR37758.1"/>
    <property type="molecule type" value="Genomic_DNA"/>
</dbReference>
<name>A0A3N4R6L5_9ACTN</name>
<evidence type="ECO:0000256" key="5">
    <source>
        <dbReference type="ARBA" id="ARBA00023136"/>
    </source>
</evidence>
<evidence type="ECO:0000256" key="3">
    <source>
        <dbReference type="ARBA" id="ARBA00022692"/>
    </source>
</evidence>
<evidence type="ECO:0000256" key="4">
    <source>
        <dbReference type="ARBA" id="ARBA00022989"/>
    </source>
</evidence>
<feature type="domain" description="ABC transmembrane type-1" evidence="8">
    <location>
        <begin position="27"/>
        <end position="206"/>
    </location>
</feature>
<dbReference type="RefSeq" id="WP_244257350.1">
    <property type="nucleotide sequence ID" value="NZ_JBEXVB010000306.1"/>
</dbReference>
<evidence type="ECO:0000256" key="6">
    <source>
        <dbReference type="RuleBase" id="RU363032"/>
    </source>
</evidence>
<dbReference type="PROSITE" id="PS50928">
    <property type="entry name" value="ABC_TM1"/>
    <property type="match status" value="1"/>
</dbReference>
<proteinExistence type="inferred from homology"/>
<accession>A0A8G1XAE3</accession>
<sequence>MNWLGWLHDFFADPAHRSGPDSIVHRVLEHLAFSAEALGLAALVALPLGLLIGYSGRGLFLVTALAGVARALPTLGLVTLAVLLAGVGETAVLLPLTALAAPPMLVAAAEGVRGTDPDVRDAARGIGLTHPQTLLRVCVPAAAPTLLAGVRTASVQVIATATVAAYVGLGGLGRYVIDGLATRNYPTTVGGALLVVLLAVAVQLLFALFVRLASPPGARPVRAVRSARAAGSAGGGGASAGGSAPDDDPAGSPALVKESP</sequence>
<accession>A0A3N4R6L5</accession>
<dbReference type="EMBL" id="RKQG01000002">
    <property type="protein sequence ID" value="RPE28822.1"/>
    <property type="molecule type" value="Genomic_DNA"/>
</dbReference>
<keyword evidence="11" id="KW-1185">Reference proteome</keyword>
<dbReference type="InterPro" id="IPR035906">
    <property type="entry name" value="MetI-like_sf"/>
</dbReference>
<dbReference type="AlphaFoldDB" id="A0A3N4R6L5"/>
<comment type="similarity">
    <text evidence="6">Belongs to the binding-protein-dependent transport system permease family.</text>
</comment>
<dbReference type="InterPro" id="IPR051204">
    <property type="entry name" value="ABC_transp_perm/SBD"/>
</dbReference>
<dbReference type="Gene3D" id="1.10.3720.10">
    <property type="entry name" value="MetI-like"/>
    <property type="match status" value="1"/>
</dbReference>
<comment type="caution">
    <text evidence="10">The sequence shown here is derived from an EMBL/GenBank/DDBJ whole genome shotgun (WGS) entry which is preliminary data.</text>
</comment>
<keyword evidence="3 6" id="KW-0812">Transmembrane</keyword>
<evidence type="ECO:0000256" key="2">
    <source>
        <dbReference type="ARBA" id="ARBA00022448"/>
    </source>
</evidence>
<gene>
    <name evidence="10" type="ORF">EDD38_5966</name>
    <name evidence="9" type="ORF">EDD39_5912</name>
</gene>
<dbReference type="Proteomes" id="UP000266906">
    <property type="component" value="Unassembled WGS sequence"/>
</dbReference>
<keyword evidence="4 6" id="KW-1133">Transmembrane helix</keyword>
<dbReference type="Proteomes" id="UP000267408">
    <property type="component" value="Unassembled WGS sequence"/>
</dbReference>
<evidence type="ECO:0000256" key="1">
    <source>
        <dbReference type="ARBA" id="ARBA00004141"/>
    </source>
</evidence>
<dbReference type="Pfam" id="PF00528">
    <property type="entry name" value="BPD_transp_1"/>
    <property type="match status" value="1"/>
</dbReference>
<feature type="region of interest" description="Disordered" evidence="7">
    <location>
        <begin position="230"/>
        <end position="260"/>
    </location>
</feature>
<dbReference type="SUPFAM" id="SSF161098">
    <property type="entry name" value="MetI-like"/>
    <property type="match status" value="1"/>
</dbReference>
<evidence type="ECO:0000313" key="9">
    <source>
        <dbReference type="EMBL" id="ROR37758.1"/>
    </source>
</evidence>
<feature type="transmembrane region" description="Helical" evidence="6">
    <location>
        <begin position="59"/>
        <end position="85"/>
    </location>
</feature>
<dbReference type="GO" id="GO:0005886">
    <property type="term" value="C:plasma membrane"/>
    <property type="evidence" value="ECO:0007669"/>
    <property type="project" value="UniProtKB-SubCell"/>
</dbReference>
<evidence type="ECO:0000259" key="8">
    <source>
        <dbReference type="PROSITE" id="PS50928"/>
    </source>
</evidence>
<dbReference type="GO" id="GO:0031460">
    <property type="term" value="P:glycine betaine transport"/>
    <property type="evidence" value="ECO:0007669"/>
    <property type="project" value="TreeGrafter"/>
</dbReference>
<feature type="transmembrane region" description="Helical" evidence="6">
    <location>
        <begin position="31"/>
        <end position="52"/>
    </location>
</feature>
<reference evidence="11 12" key="1">
    <citation type="submission" date="2018-11" db="EMBL/GenBank/DDBJ databases">
        <title>Sequencing the genomes of 1000 actinobacteria strains.</title>
        <authorList>
            <person name="Klenk H.-P."/>
        </authorList>
    </citation>
    <scope>NUCLEOTIDE SEQUENCE [LARGE SCALE GENOMIC DNA]</scope>
    <source>
        <strain evidence="9 12">DSM 44780</strain>
        <strain evidence="10 11">DSM 44781</strain>
    </source>
</reference>
<evidence type="ECO:0000313" key="10">
    <source>
        <dbReference type="EMBL" id="RPE28822.1"/>
    </source>
</evidence>
<dbReference type="CDD" id="cd06261">
    <property type="entry name" value="TM_PBP2"/>
    <property type="match status" value="1"/>
</dbReference>